<organism evidence="1 2">
    <name type="scientific">Portunus trituberculatus</name>
    <name type="common">Swimming crab</name>
    <name type="synonym">Neptunus trituberculatus</name>
    <dbReference type="NCBI Taxonomy" id="210409"/>
    <lineage>
        <taxon>Eukaryota</taxon>
        <taxon>Metazoa</taxon>
        <taxon>Ecdysozoa</taxon>
        <taxon>Arthropoda</taxon>
        <taxon>Crustacea</taxon>
        <taxon>Multicrustacea</taxon>
        <taxon>Malacostraca</taxon>
        <taxon>Eumalacostraca</taxon>
        <taxon>Eucarida</taxon>
        <taxon>Decapoda</taxon>
        <taxon>Pleocyemata</taxon>
        <taxon>Brachyura</taxon>
        <taxon>Eubrachyura</taxon>
        <taxon>Portunoidea</taxon>
        <taxon>Portunidae</taxon>
        <taxon>Portuninae</taxon>
        <taxon>Portunus</taxon>
    </lineage>
</organism>
<protein>
    <submittedName>
        <fullName evidence="1">Uncharacterized protein</fullName>
    </submittedName>
</protein>
<name>A0A5B7I5G3_PORTR</name>
<sequence>MQPYQGPYRVLRRTRKTVTVDRNGSTDAVSIDRTKPAYLLEPDTTAIFAATTTHESKASTQRIRFSLPFRR</sequence>
<comment type="caution">
    <text evidence="1">The sequence shown here is derived from an EMBL/GenBank/DDBJ whole genome shotgun (WGS) entry which is preliminary data.</text>
</comment>
<evidence type="ECO:0000313" key="1">
    <source>
        <dbReference type="EMBL" id="MPC79800.1"/>
    </source>
</evidence>
<dbReference type="Proteomes" id="UP000324222">
    <property type="component" value="Unassembled WGS sequence"/>
</dbReference>
<evidence type="ECO:0000313" key="2">
    <source>
        <dbReference type="Proteomes" id="UP000324222"/>
    </source>
</evidence>
<keyword evidence="2" id="KW-1185">Reference proteome</keyword>
<proteinExistence type="predicted"/>
<accession>A0A5B7I5G3</accession>
<dbReference type="EMBL" id="VSRR010052131">
    <property type="protein sequence ID" value="MPC79800.1"/>
    <property type="molecule type" value="Genomic_DNA"/>
</dbReference>
<gene>
    <name evidence="1" type="ORF">E2C01_074346</name>
</gene>
<reference evidence="1 2" key="1">
    <citation type="submission" date="2019-05" db="EMBL/GenBank/DDBJ databases">
        <title>Another draft genome of Portunus trituberculatus and its Hox gene families provides insights of decapod evolution.</title>
        <authorList>
            <person name="Jeong J.-H."/>
            <person name="Song I."/>
            <person name="Kim S."/>
            <person name="Choi T."/>
            <person name="Kim D."/>
            <person name="Ryu S."/>
            <person name="Kim W."/>
        </authorList>
    </citation>
    <scope>NUCLEOTIDE SEQUENCE [LARGE SCALE GENOMIC DNA]</scope>
    <source>
        <tissue evidence="1">Muscle</tissue>
    </source>
</reference>
<dbReference type="AlphaFoldDB" id="A0A5B7I5G3"/>